<comment type="caution">
    <text evidence="1">The sequence shown here is derived from an EMBL/GenBank/DDBJ whole genome shotgun (WGS) entry which is preliminary data.</text>
</comment>
<accession>A0A7Y0YI90</accession>
<evidence type="ECO:0000313" key="2">
    <source>
        <dbReference type="Proteomes" id="UP000575397"/>
    </source>
</evidence>
<sequence length="296" mass="32605">MGNRCLIVPVNTETGVYSDLGIYLHWYGHRSSVEAFLEYARRAELPSMSPGPYEPFDLAGVVEMYRIMQNTIQDPGHTVYLSAIPRTLSEADSPGDNGIFIVDGFDIIGRIDGRGTDSRVGYDLDEFMLTIDSRQPKNMQLGEAFLTAKRIPVAEVKPGDLVYRRMFTNTQADTHGAVHGFEPLEVAEKDFCKEGYRAGELFVGHRSYKPSDTVAVAAPGTPSVTVSCPRRGGTIYKFEVDGQLHRLDGPALIEVRSGEITYQAWYRHGQPIPPQVPLGQTASFSATQSVESGVVL</sequence>
<organism evidence="1 2">
    <name type="scientific">Mobiluncus mulieris</name>
    <dbReference type="NCBI Taxonomy" id="2052"/>
    <lineage>
        <taxon>Bacteria</taxon>
        <taxon>Bacillati</taxon>
        <taxon>Actinomycetota</taxon>
        <taxon>Actinomycetes</taxon>
        <taxon>Actinomycetales</taxon>
        <taxon>Actinomycetaceae</taxon>
        <taxon>Mobiluncus</taxon>
    </lineage>
</organism>
<evidence type="ECO:0000313" key="1">
    <source>
        <dbReference type="EMBL" id="NMX03806.1"/>
    </source>
</evidence>
<dbReference type="EMBL" id="JABCUS010000015">
    <property type="protein sequence ID" value="NMX03806.1"/>
    <property type="molecule type" value="Genomic_DNA"/>
</dbReference>
<protein>
    <submittedName>
        <fullName evidence="1">Uncharacterized protein</fullName>
    </submittedName>
</protein>
<proteinExistence type="predicted"/>
<dbReference type="Proteomes" id="UP000575397">
    <property type="component" value="Unassembled WGS sequence"/>
</dbReference>
<dbReference type="AlphaFoldDB" id="A0A7Y0YI90"/>
<gene>
    <name evidence="1" type="ORF">HHJ77_07675</name>
</gene>
<name>A0A7Y0YI90_9ACTO</name>
<dbReference type="RefSeq" id="WP_169762881.1">
    <property type="nucleotide sequence ID" value="NZ_CAMPNB010000057.1"/>
</dbReference>
<reference evidence="1 2" key="1">
    <citation type="submission" date="2020-04" db="EMBL/GenBank/DDBJ databases">
        <title>Antimicrobial susceptibility and clonality of vaginal-derived multi-drug resistant Mobiluncus isolates in China.</title>
        <authorList>
            <person name="Zhang X."/>
        </authorList>
    </citation>
    <scope>NUCLEOTIDE SEQUENCE [LARGE SCALE GENOMIC DNA]</scope>
    <source>
        <strain evidence="1 2">12</strain>
    </source>
</reference>